<evidence type="ECO:0000313" key="2">
    <source>
        <dbReference type="Proteomes" id="UP000558488"/>
    </source>
</evidence>
<evidence type="ECO:0000313" key="1">
    <source>
        <dbReference type="EMBL" id="KAF6328982.1"/>
    </source>
</evidence>
<organism evidence="1 2">
    <name type="scientific">Pipistrellus kuhlii</name>
    <name type="common">Kuhl's pipistrelle</name>
    <dbReference type="NCBI Taxonomy" id="59472"/>
    <lineage>
        <taxon>Eukaryota</taxon>
        <taxon>Metazoa</taxon>
        <taxon>Chordata</taxon>
        <taxon>Craniata</taxon>
        <taxon>Vertebrata</taxon>
        <taxon>Euteleostomi</taxon>
        <taxon>Mammalia</taxon>
        <taxon>Eutheria</taxon>
        <taxon>Laurasiatheria</taxon>
        <taxon>Chiroptera</taxon>
        <taxon>Yangochiroptera</taxon>
        <taxon>Vespertilionidae</taxon>
        <taxon>Pipistrellus</taxon>
    </lineage>
</organism>
<keyword evidence="2" id="KW-1185">Reference proteome</keyword>
<reference evidence="1 2" key="1">
    <citation type="journal article" date="2020" name="Nature">
        <title>Six reference-quality genomes reveal evolution of bat adaptations.</title>
        <authorList>
            <person name="Jebb D."/>
            <person name="Huang Z."/>
            <person name="Pippel M."/>
            <person name="Hughes G.M."/>
            <person name="Lavrichenko K."/>
            <person name="Devanna P."/>
            <person name="Winkler S."/>
            <person name="Jermiin L.S."/>
            <person name="Skirmuntt E.C."/>
            <person name="Katzourakis A."/>
            <person name="Burkitt-Gray L."/>
            <person name="Ray D.A."/>
            <person name="Sullivan K.A.M."/>
            <person name="Roscito J.G."/>
            <person name="Kirilenko B.M."/>
            <person name="Davalos L.M."/>
            <person name="Corthals A.P."/>
            <person name="Power M.L."/>
            <person name="Jones G."/>
            <person name="Ransome R.D."/>
            <person name="Dechmann D.K.N."/>
            <person name="Locatelli A.G."/>
            <person name="Puechmaille S.J."/>
            <person name="Fedrigo O."/>
            <person name="Jarvis E.D."/>
            <person name="Hiller M."/>
            <person name="Vernes S.C."/>
            <person name="Myers E.W."/>
            <person name="Teeling E.C."/>
        </authorList>
    </citation>
    <scope>NUCLEOTIDE SEQUENCE [LARGE SCALE GENOMIC DNA]</scope>
    <source>
        <strain evidence="1">MPipKuh1</strain>
        <tissue evidence="1">Flight muscle</tissue>
    </source>
</reference>
<accession>A0A7J7VV04</accession>
<proteinExistence type="predicted"/>
<dbReference type="Proteomes" id="UP000558488">
    <property type="component" value="Unassembled WGS sequence"/>
</dbReference>
<protein>
    <submittedName>
        <fullName evidence="1">Uncharacterized protein</fullName>
    </submittedName>
</protein>
<sequence>MGAGWFALKGVLDQGGGSLGAWGSLSKGPVVVCRPATYPGDSSIGRKQGSGIYSSSIIETLLPPSLGTTSACSSSVVTAIFVGLICILTPDWLVGMACEYNRDVVNLHIFLLDRISLYLI</sequence>
<dbReference type="EMBL" id="JACAGB010000013">
    <property type="protein sequence ID" value="KAF6328982.1"/>
    <property type="molecule type" value="Genomic_DNA"/>
</dbReference>
<gene>
    <name evidence="1" type="ORF">mPipKuh1_008301</name>
</gene>
<dbReference type="AlphaFoldDB" id="A0A7J7VV04"/>
<name>A0A7J7VV04_PIPKU</name>
<comment type="caution">
    <text evidence="1">The sequence shown here is derived from an EMBL/GenBank/DDBJ whole genome shotgun (WGS) entry which is preliminary data.</text>
</comment>